<feature type="compositionally biased region" description="Gly residues" evidence="1">
    <location>
        <begin position="131"/>
        <end position="142"/>
    </location>
</feature>
<feature type="region of interest" description="Disordered" evidence="1">
    <location>
        <begin position="126"/>
        <end position="145"/>
    </location>
</feature>
<dbReference type="Pfam" id="PF20765">
    <property type="entry name" value="Phage_tail_terminator_8"/>
    <property type="match status" value="1"/>
</dbReference>
<dbReference type="Proteomes" id="UP001589747">
    <property type="component" value="Unassembled WGS sequence"/>
</dbReference>
<protein>
    <submittedName>
        <fullName evidence="2">DUF6838 family protein</fullName>
    </submittedName>
</protein>
<dbReference type="InterPro" id="IPR049254">
    <property type="entry name" value="Phage_tail_terminator"/>
</dbReference>
<comment type="caution">
    <text evidence="2">The sequence shown here is derived from an EMBL/GenBank/DDBJ whole genome shotgun (WGS) entry which is preliminary data.</text>
</comment>
<proteinExistence type="predicted"/>
<evidence type="ECO:0000313" key="2">
    <source>
        <dbReference type="EMBL" id="MFB9326995.1"/>
    </source>
</evidence>
<keyword evidence="3" id="KW-1185">Reference proteome</keyword>
<evidence type="ECO:0000256" key="1">
    <source>
        <dbReference type="SAM" id="MobiDB-lite"/>
    </source>
</evidence>
<dbReference type="RefSeq" id="WP_377494803.1">
    <property type="nucleotide sequence ID" value="NZ_JBHMDO010000022.1"/>
</dbReference>
<gene>
    <name evidence="2" type="ORF">ACFFSY_13790</name>
</gene>
<reference evidence="2 3" key="1">
    <citation type="submission" date="2024-09" db="EMBL/GenBank/DDBJ databases">
        <authorList>
            <person name="Sun Q."/>
            <person name="Mori K."/>
        </authorList>
    </citation>
    <scope>NUCLEOTIDE SEQUENCE [LARGE SCALE GENOMIC DNA]</scope>
    <source>
        <strain evidence="2 3">TISTR 2452</strain>
    </source>
</reference>
<accession>A0ABV5KP43</accession>
<name>A0ABV5KP43_9BACL</name>
<dbReference type="EMBL" id="JBHMDO010000022">
    <property type="protein sequence ID" value="MFB9326995.1"/>
    <property type="molecule type" value="Genomic_DNA"/>
</dbReference>
<organism evidence="2 3">
    <name type="scientific">Paenibacillus aurantiacus</name>
    <dbReference type="NCBI Taxonomy" id="1936118"/>
    <lineage>
        <taxon>Bacteria</taxon>
        <taxon>Bacillati</taxon>
        <taxon>Bacillota</taxon>
        <taxon>Bacilli</taxon>
        <taxon>Bacillales</taxon>
        <taxon>Paenibacillaceae</taxon>
        <taxon>Paenibacillus</taxon>
    </lineage>
</organism>
<evidence type="ECO:0000313" key="3">
    <source>
        <dbReference type="Proteomes" id="UP001589747"/>
    </source>
</evidence>
<sequence length="155" mass="17239">MLSRSKLNRAINERIKAGFPDIPFQSDVEEGFQRPSFFVVLETASSKAVMGSVLRDMTCRIRYFPSDRHQFKLESYDAQDRLEALFSGSFEAEGRVIIVSECRPEVIDKVVHFDFDFTFYDDKSEVDGSGADPGSGNGGAGGSQFMEEIISDGSL</sequence>